<name>A0A6J5F8M3_9BURK</name>
<reference evidence="1 2" key="1">
    <citation type="submission" date="2020-04" db="EMBL/GenBank/DDBJ databases">
        <authorList>
            <person name="De Canck E."/>
        </authorList>
    </citation>
    <scope>NUCLEOTIDE SEQUENCE [LARGE SCALE GENOMIC DNA]</scope>
    <source>
        <strain evidence="1 2">LMG 29542</strain>
    </source>
</reference>
<dbReference type="Proteomes" id="UP000494363">
    <property type="component" value="Unassembled WGS sequence"/>
</dbReference>
<sequence length="170" mass="18693">MCGARSLRADLDQVRELDGAEVIARHDRSYDRGAQIEEPAYIETLVGVKHEARHHRRMDRLAKAALASKDLSRRAAECNANLGTITATLLRLLERYGAAQLQPAIDDALESGVPHPYAARVALERRSEARPLPPPLAVCLPPHVSQKDTPVRPHRLDTYDQLAGGSVELA</sequence>
<dbReference type="AlphaFoldDB" id="A0A6J5F8M3"/>
<gene>
    <name evidence="1" type="ORF">LMG29542_08531</name>
</gene>
<dbReference type="RefSeq" id="WP_175233498.1">
    <property type="nucleotide sequence ID" value="NZ_CADIKH010000282.1"/>
</dbReference>
<evidence type="ECO:0000313" key="1">
    <source>
        <dbReference type="EMBL" id="CAB3775149.1"/>
    </source>
</evidence>
<proteinExistence type="predicted"/>
<accession>A0A6J5F8M3</accession>
<protein>
    <submittedName>
        <fullName evidence="1">Uncharacterized protein</fullName>
    </submittedName>
</protein>
<evidence type="ECO:0000313" key="2">
    <source>
        <dbReference type="Proteomes" id="UP000494363"/>
    </source>
</evidence>
<dbReference type="EMBL" id="CADIKH010000282">
    <property type="protein sequence ID" value="CAB3775149.1"/>
    <property type="molecule type" value="Genomic_DNA"/>
</dbReference>
<keyword evidence="2" id="KW-1185">Reference proteome</keyword>
<organism evidence="1 2">
    <name type="scientific">Paraburkholderia humisilvae</name>
    <dbReference type="NCBI Taxonomy" id="627669"/>
    <lineage>
        <taxon>Bacteria</taxon>
        <taxon>Pseudomonadati</taxon>
        <taxon>Pseudomonadota</taxon>
        <taxon>Betaproteobacteria</taxon>
        <taxon>Burkholderiales</taxon>
        <taxon>Burkholderiaceae</taxon>
        <taxon>Paraburkholderia</taxon>
    </lineage>
</organism>